<keyword evidence="3" id="KW-1185">Reference proteome</keyword>
<dbReference type="InterPro" id="IPR011663">
    <property type="entry name" value="UTRA"/>
</dbReference>
<evidence type="ECO:0000259" key="1">
    <source>
        <dbReference type="SMART" id="SM00866"/>
    </source>
</evidence>
<dbReference type="PANTHER" id="PTHR44846">
    <property type="entry name" value="MANNOSYL-D-GLYCERATE TRANSPORT/METABOLISM SYSTEM REPRESSOR MNGR-RELATED"/>
    <property type="match status" value="1"/>
</dbReference>
<gene>
    <name evidence="2" type="ORF">GSF22_01720</name>
</gene>
<dbReference type="SUPFAM" id="SSF64288">
    <property type="entry name" value="Chorismate lyase-like"/>
    <property type="match status" value="1"/>
</dbReference>
<protein>
    <submittedName>
        <fullName evidence="2">UTRA domain-containing protein</fullName>
    </submittedName>
</protein>
<accession>A0ABS3VJN6</accession>
<dbReference type="Gene3D" id="3.40.1410.10">
    <property type="entry name" value="Chorismate lyase-like"/>
    <property type="match status" value="1"/>
</dbReference>
<proteinExistence type="predicted"/>
<evidence type="ECO:0000313" key="3">
    <source>
        <dbReference type="Proteomes" id="UP000823521"/>
    </source>
</evidence>
<dbReference type="EMBL" id="WVUH01000005">
    <property type="protein sequence ID" value="MBO4204732.1"/>
    <property type="molecule type" value="Genomic_DNA"/>
</dbReference>
<dbReference type="RefSeq" id="WP_208810924.1">
    <property type="nucleotide sequence ID" value="NZ_WVUH01000005.1"/>
</dbReference>
<dbReference type="PANTHER" id="PTHR44846:SF17">
    <property type="entry name" value="GNTR-FAMILY TRANSCRIPTIONAL REGULATOR"/>
    <property type="match status" value="1"/>
</dbReference>
<feature type="domain" description="UbiC transcription regulator-associated" evidence="1">
    <location>
        <begin position="31"/>
        <end position="172"/>
    </location>
</feature>
<reference evidence="2 3" key="1">
    <citation type="submission" date="2019-12" db="EMBL/GenBank/DDBJ databases">
        <title>Whole genome sequencing of endophytic Actinobacterium Micromonospora sp. MPMI6T.</title>
        <authorList>
            <person name="Evv R."/>
            <person name="Podile A.R."/>
        </authorList>
    </citation>
    <scope>NUCLEOTIDE SEQUENCE [LARGE SCALE GENOMIC DNA]</scope>
    <source>
        <strain evidence="2 3">MPMI6</strain>
    </source>
</reference>
<dbReference type="Pfam" id="PF07702">
    <property type="entry name" value="UTRA"/>
    <property type="match status" value="1"/>
</dbReference>
<dbReference type="InterPro" id="IPR028978">
    <property type="entry name" value="Chorismate_lyase_/UTRA_dom_sf"/>
</dbReference>
<evidence type="ECO:0000313" key="2">
    <source>
        <dbReference type="EMBL" id="MBO4204732.1"/>
    </source>
</evidence>
<dbReference type="Proteomes" id="UP000823521">
    <property type="component" value="Unassembled WGS sequence"/>
</dbReference>
<dbReference type="SMART" id="SM00866">
    <property type="entry name" value="UTRA"/>
    <property type="match status" value="1"/>
</dbReference>
<organism evidence="2 3">
    <name type="scientific">Micromonospora echinofusca</name>
    <dbReference type="NCBI Taxonomy" id="47858"/>
    <lineage>
        <taxon>Bacteria</taxon>
        <taxon>Bacillati</taxon>
        <taxon>Actinomycetota</taxon>
        <taxon>Actinomycetes</taxon>
        <taxon>Micromonosporales</taxon>
        <taxon>Micromonosporaceae</taxon>
        <taxon>Micromonospora</taxon>
    </lineage>
</organism>
<comment type="caution">
    <text evidence="2">The sequence shown here is derived from an EMBL/GenBank/DDBJ whole genome shotgun (WGS) entry which is preliminary data.</text>
</comment>
<dbReference type="InterPro" id="IPR050679">
    <property type="entry name" value="Bact_HTH_transcr_reg"/>
</dbReference>
<name>A0ABS3VJN6_MICEH</name>
<sequence>MGHPGWVSVSMPYVAPRADGQPEPWGAEAARHGGVGTQRLLAVAEVVPPAEVAEALRVEDGATVVVRRRLMLLDDRPVELTDSYYPTTIARSTALAEHRKIRGGAVGLLTELGHRPRHACEDVCARRPTEEERAALALPAGDWVLTLTRLLSTASGQPIEVSMMTMLAEQRRLRYELMID</sequence>